<dbReference type="InterPro" id="IPR029021">
    <property type="entry name" value="Prot-tyrosine_phosphatase-like"/>
</dbReference>
<evidence type="ECO:0000259" key="2">
    <source>
        <dbReference type="PROSITE" id="PS50056"/>
    </source>
</evidence>
<dbReference type="CDD" id="cd14498">
    <property type="entry name" value="DSP"/>
    <property type="match status" value="1"/>
</dbReference>
<dbReference type="InterPro" id="IPR000340">
    <property type="entry name" value="Dual-sp_phosphatase_cat-dom"/>
</dbReference>
<gene>
    <name evidence="3" type="ORF">LCMAC101_07350</name>
</gene>
<dbReference type="Pfam" id="PF00782">
    <property type="entry name" value="DSPc"/>
    <property type="match status" value="1"/>
</dbReference>
<feature type="region of interest" description="Disordered" evidence="1">
    <location>
        <begin position="86"/>
        <end position="107"/>
    </location>
</feature>
<dbReference type="SUPFAM" id="SSF52799">
    <property type="entry name" value="(Phosphotyrosine protein) phosphatases II"/>
    <property type="match status" value="1"/>
</dbReference>
<proteinExistence type="predicted"/>
<dbReference type="PROSITE" id="PS50056">
    <property type="entry name" value="TYR_PHOSPHATASE_2"/>
    <property type="match status" value="1"/>
</dbReference>
<feature type="region of interest" description="Disordered" evidence="1">
    <location>
        <begin position="1"/>
        <end position="45"/>
    </location>
</feature>
<feature type="domain" description="Tyrosine specific protein phosphatases" evidence="2">
    <location>
        <begin position="180"/>
        <end position="239"/>
    </location>
</feature>
<sequence>MLKGMYMEYCNTKEERRPKKPKSKKSRFERRKGPRYTTNGTSLSFSRPNIQISRTANRAEVNDMINYNEEDRTVTEVSYRKTFAPNIISRSPDGPNKGKTHIPSAGKSRRKIPRRTVYLENIYDWLYLGNLAAAECLGMQLSADYIINICDIDIPNARYGSKVINLYLTDNSRQDYQSFKRVMLQAKSILDLAVQEEKKVLVSCKAGINRSVSAIIVFSLLTGLYSDIDEVVEYIEQEKFKIYGNKWDTLTNQRFRDYIRQILVDETPIKEIV</sequence>
<protein>
    <submittedName>
        <fullName evidence="3">Dual specificity phosphatase</fullName>
    </submittedName>
</protein>
<feature type="compositionally biased region" description="Polar residues" evidence="1">
    <location>
        <begin position="36"/>
        <end position="45"/>
    </location>
</feature>
<accession>A0A481YT24</accession>
<evidence type="ECO:0000256" key="1">
    <source>
        <dbReference type="SAM" id="MobiDB-lite"/>
    </source>
</evidence>
<dbReference type="InterPro" id="IPR000387">
    <property type="entry name" value="Tyr_Pase_dom"/>
</dbReference>
<feature type="compositionally biased region" description="Basic residues" evidence="1">
    <location>
        <begin position="18"/>
        <end position="34"/>
    </location>
</feature>
<dbReference type="Gene3D" id="3.90.190.10">
    <property type="entry name" value="Protein tyrosine phosphatase superfamily"/>
    <property type="match status" value="1"/>
</dbReference>
<evidence type="ECO:0000313" key="3">
    <source>
        <dbReference type="EMBL" id="QBK86140.1"/>
    </source>
</evidence>
<dbReference type="EMBL" id="MK500331">
    <property type="protein sequence ID" value="QBK86140.1"/>
    <property type="molecule type" value="Genomic_DNA"/>
</dbReference>
<reference evidence="3" key="1">
    <citation type="journal article" date="2019" name="MBio">
        <title>Virus Genomes from Deep Sea Sediments Expand the Ocean Megavirome and Support Independent Origins of Viral Gigantism.</title>
        <authorList>
            <person name="Backstrom D."/>
            <person name="Yutin N."/>
            <person name="Jorgensen S.L."/>
            <person name="Dharamshi J."/>
            <person name="Homa F."/>
            <person name="Zaremba-Niedwiedzka K."/>
            <person name="Spang A."/>
            <person name="Wolf Y.I."/>
            <person name="Koonin E.V."/>
            <person name="Ettema T.J."/>
        </authorList>
    </citation>
    <scope>NUCLEOTIDE SEQUENCE</scope>
</reference>
<organism evidence="3">
    <name type="scientific">Marseillevirus LCMAC101</name>
    <dbReference type="NCBI Taxonomy" id="2506602"/>
    <lineage>
        <taxon>Viruses</taxon>
        <taxon>Varidnaviria</taxon>
        <taxon>Bamfordvirae</taxon>
        <taxon>Nucleocytoviricota</taxon>
        <taxon>Megaviricetes</taxon>
        <taxon>Pimascovirales</taxon>
        <taxon>Pimascovirales incertae sedis</taxon>
        <taxon>Marseilleviridae</taxon>
    </lineage>
</organism>
<name>A0A481YT24_9VIRU</name>